<dbReference type="Proteomes" id="UP000201797">
    <property type="component" value="Segment"/>
</dbReference>
<dbReference type="GeneID" id="29124042"/>
<gene>
    <name evidence="1" type="ORF">R290704_038</name>
</gene>
<keyword evidence="2" id="KW-1185">Reference proteome</keyword>
<proteinExistence type="predicted"/>
<name>A0A127KLE5_9CAUD</name>
<dbReference type="OrthoDB" id="24466at10239"/>
<dbReference type="KEGG" id="vg:29124042"/>
<accession>A0A127KLE5</accession>
<sequence length="123" mass="12858">MSVVRATSIKGLGVPEGGPEINLNKFNHGSPLDLAGTNLIGSTITVDTLHTTTQNTVTCNAINVVATGRGEINLNGALLEIPVGTTAERPASPAFGSLRVNSELSQVEMYTNKDGTPQWEKLG</sequence>
<protein>
    <submittedName>
        <fullName evidence="1">Uncharacterized protein</fullName>
    </submittedName>
</protein>
<dbReference type="RefSeq" id="YP_009302119.1">
    <property type="nucleotide sequence ID" value="NC_031242.1"/>
</dbReference>
<evidence type="ECO:0000313" key="1">
    <source>
        <dbReference type="EMBL" id="AMO42820.1"/>
    </source>
</evidence>
<reference evidence="1 2" key="1">
    <citation type="submission" date="2016-01" db="EMBL/GenBank/DDBJ databases">
        <title>The genomic content and context of auxiliary metabolic genes in marine cyanophages.</title>
        <authorList>
            <person name="Marston M.F."/>
            <person name="Martiny J.B.H."/>
            <person name="Crummett L.T."/>
        </authorList>
    </citation>
    <scope>NUCLEOTIDE SEQUENCE [LARGE SCALE GENOMIC DNA]</scope>
    <source>
        <strain evidence="1">RW_29_0704</strain>
    </source>
</reference>
<organism evidence="1 2">
    <name type="scientific">Cyanophage S-RIM50</name>
    <dbReference type="NCBI Taxonomy" id="687803"/>
    <lineage>
        <taxon>Viruses</taxon>
        <taxon>Duplodnaviria</taxon>
        <taxon>Heunggongvirae</taxon>
        <taxon>Uroviricota</taxon>
        <taxon>Caudoviricetes</taxon>
        <taxon>Pantevenvirales</taxon>
        <taxon>Kyanoviridae</taxon>
        <taxon>Neptunevirus</taxon>
        <taxon>Neptunevirus srim50</taxon>
    </lineage>
</organism>
<dbReference type="EMBL" id="KU594605">
    <property type="protein sequence ID" value="AMO42820.1"/>
    <property type="molecule type" value="Genomic_DNA"/>
</dbReference>
<evidence type="ECO:0000313" key="2">
    <source>
        <dbReference type="Proteomes" id="UP000201797"/>
    </source>
</evidence>